<proteinExistence type="predicted"/>
<dbReference type="AlphaFoldDB" id="A0A426XAG7"/>
<gene>
    <name evidence="1" type="ORF">B296_00047220</name>
</gene>
<protein>
    <submittedName>
        <fullName evidence="1">Uncharacterized protein</fullName>
    </submittedName>
</protein>
<organism evidence="1 2">
    <name type="scientific">Ensete ventricosum</name>
    <name type="common">Abyssinian banana</name>
    <name type="synonym">Musa ensete</name>
    <dbReference type="NCBI Taxonomy" id="4639"/>
    <lineage>
        <taxon>Eukaryota</taxon>
        <taxon>Viridiplantae</taxon>
        <taxon>Streptophyta</taxon>
        <taxon>Embryophyta</taxon>
        <taxon>Tracheophyta</taxon>
        <taxon>Spermatophyta</taxon>
        <taxon>Magnoliopsida</taxon>
        <taxon>Liliopsida</taxon>
        <taxon>Zingiberales</taxon>
        <taxon>Musaceae</taxon>
        <taxon>Ensete</taxon>
    </lineage>
</organism>
<evidence type="ECO:0000313" key="1">
    <source>
        <dbReference type="EMBL" id="RRT36430.1"/>
    </source>
</evidence>
<name>A0A426XAG7_ENSVE</name>
<dbReference type="Proteomes" id="UP000287651">
    <property type="component" value="Unassembled WGS sequence"/>
</dbReference>
<dbReference type="EMBL" id="AMZH03023628">
    <property type="protein sequence ID" value="RRT36430.1"/>
    <property type="molecule type" value="Genomic_DNA"/>
</dbReference>
<accession>A0A426XAG7</accession>
<comment type="caution">
    <text evidence="1">The sequence shown here is derived from an EMBL/GenBank/DDBJ whole genome shotgun (WGS) entry which is preliminary data.</text>
</comment>
<evidence type="ECO:0000313" key="2">
    <source>
        <dbReference type="Proteomes" id="UP000287651"/>
    </source>
</evidence>
<reference evidence="1 2" key="1">
    <citation type="journal article" date="2014" name="Agronomy (Basel)">
        <title>A Draft Genome Sequence for Ensete ventricosum, the Drought-Tolerant Tree Against Hunger.</title>
        <authorList>
            <person name="Harrison J."/>
            <person name="Moore K.A."/>
            <person name="Paszkiewicz K."/>
            <person name="Jones T."/>
            <person name="Grant M."/>
            <person name="Ambacheew D."/>
            <person name="Muzemil S."/>
            <person name="Studholme D.J."/>
        </authorList>
    </citation>
    <scope>NUCLEOTIDE SEQUENCE [LARGE SCALE GENOMIC DNA]</scope>
</reference>
<sequence>MKHERCGRPIVVFPPYPSPWARELHLRVFSGFNQEKSSLLASMVVAPRLVAMPTQSLHGFVAKLFCRKFLWLRGTAKEIAAIKQLAFELYPCQDSLGVFKPIVPLNCISFEVDDSDVHHGSLRYSVIVEIEFGAREPSYGVSLFPSREVHPHA</sequence>